<dbReference type="Pfam" id="PF03466">
    <property type="entry name" value="LysR_substrate"/>
    <property type="match status" value="1"/>
</dbReference>
<keyword evidence="3" id="KW-0238">DNA-binding</keyword>
<dbReference type="OrthoDB" id="9811588at2"/>
<dbReference type="AlphaFoldDB" id="A0A1W6ZRU2"/>
<dbReference type="Proteomes" id="UP000194137">
    <property type="component" value="Chromosome"/>
</dbReference>
<comment type="similarity">
    <text evidence="1">Belongs to the LysR transcriptional regulatory family.</text>
</comment>
<dbReference type="PROSITE" id="PS50931">
    <property type="entry name" value="HTH_LYSR"/>
    <property type="match status" value="1"/>
</dbReference>
<dbReference type="Pfam" id="PF00126">
    <property type="entry name" value="HTH_1"/>
    <property type="match status" value="1"/>
</dbReference>
<protein>
    <submittedName>
        <fullName evidence="5">LysR family transcriptional regulator</fullName>
    </submittedName>
</protein>
<dbReference type="InterPro" id="IPR036390">
    <property type="entry name" value="WH_DNA-bd_sf"/>
</dbReference>
<dbReference type="Gene3D" id="3.40.190.10">
    <property type="entry name" value="Periplasmic binding protein-like II"/>
    <property type="match status" value="2"/>
</dbReference>
<dbReference type="GO" id="GO:0003677">
    <property type="term" value="F:DNA binding"/>
    <property type="evidence" value="ECO:0007669"/>
    <property type="project" value="UniProtKB-KW"/>
</dbReference>
<dbReference type="FunFam" id="1.10.10.10:FF:000001">
    <property type="entry name" value="LysR family transcriptional regulator"/>
    <property type="match status" value="1"/>
</dbReference>
<evidence type="ECO:0000256" key="4">
    <source>
        <dbReference type="ARBA" id="ARBA00023163"/>
    </source>
</evidence>
<name>A0A1W6ZRU2_9HYPH</name>
<evidence type="ECO:0000256" key="3">
    <source>
        <dbReference type="ARBA" id="ARBA00023125"/>
    </source>
</evidence>
<dbReference type="STRING" id="1235591.CAK95_14005"/>
<evidence type="ECO:0000256" key="2">
    <source>
        <dbReference type="ARBA" id="ARBA00023015"/>
    </source>
</evidence>
<accession>A0A1W6ZRU2</accession>
<dbReference type="InterPro" id="IPR036388">
    <property type="entry name" value="WH-like_DNA-bd_sf"/>
</dbReference>
<keyword evidence="6" id="KW-1185">Reference proteome</keyword>
<dbReference type="InterPro" id="IPR005119">
    <property type="entry name" value="LysR_subst-bd"/>
</dbReference>
<evidence type="ECO:0000313" key="6">
    <source>
        <dbReference type="Proteomes" id="UP000194137"/>
    </source>
</evidence>
<organism evidence="5 6">
    <name type="scientific">Pseudorhodoplanes sinuspersici</name>
    <dbReference type="NCBI Taxonomy" id="1235591"/>
    <lineage>
        <taxon>Bacteria</taxon>
        <taxon>Pseudomonadati</taxon>
        <taxon>Pseudomonadota</taxon>
        <taxon>Alphaproteobacteria</taxon>
        <taxon>Hyphomicrobiales</taxon>
        <taxon>Pseudorhodoplanes</taxon>
    </lineage>
</organism>
<keyword evidence="4" id="KW-0804">Transcription</keyword>
<reference evidence="5 6" key="1">
    <citation type="submission" date="2017-05" db="EMBL/GenBank/DDBJ databases">
        <title>Full genome sequence of Pseudorhodoplanes sinuspersici.</title>
        <authorList>
            <person name="Dastgheib S.M.M."/>
            <person name="Shavandi M."/>
            <person name="Tirandaz H."/>
        </authorList>
    </citation>
    <scope>NUCLEOTIDE SEQUENCE [LARGE SCALE GENOMIC DNA]</scope>
    <source>
        <strain evidence="5 6">RIPI110</strain>
    </source>
</reference>
<dbReference type="SUPFAM" id="SSF46785">
    <property type="entry name" value="Winged helix' DNA-binding domain"/>
    <property type="match status" value="1"/>
</dbReference>
<dbReference type="GO" id="GO:0003700">
    <property type="term" value="F:DNA-binding transcription factor activity"/>
    <property type="evidence" value="ECO:0007669"/>
    <property type="project" value="InterPro"/>
</dbReference>
<dbReference type="RefSeq" id="WP_086088470.1">
    <property type="nucleotide sequence ID" value="NZ_CP021112.1"/>
</dbReference>
<dbReference type="InterPro" id="IPR000847">
    <property type="entry name" value="LysR_HTH_N"/>
</dbReference>
<dbReference type="EMBL" id="CP021112">
    <property type="protein sequence ID" value="ARQ00072.1"/>
    <property type="molecule type" value="Genomic_DNA"/>
</dbReference>
<gene>
    <name evidence="5" type="ORF">CAK95_14005</name>
</gene>
<sequence>MELRHLRYFVAVAESGSITKAAQRLGIQQPPLGQQIRALEAELKVQLFERAPKRIVLSNAGREFLNDARQILQSAKEAMEKVRRFDRGEQGLLTVGFTSSASMHPIAPRILGAFNNAYPLAKVEVEERETYELILRLQQRELDAGFMRFAPRDLPGLTRAVLVDEEMVLAIPRDHALAHKPKQPVTLKMLNGEGFVLYRRRDGVGIYDWLIASLAKGGFMPRVTHEVHRMMASINLVAAGAGLSFVPASMQTLHQEAVVYRPLAANMLPRLPLYLVHRTDQDLMLVKNFIRVAMTVPPKVAKKNVTAR</sequence>
<dbReference type="PANTHER" id="PTHR30346:SF30">
    <property type="entry name" value="SMALL NEUTRAL PROTEASE REGULATORY PROTEIN"/>
    <property type="match status" value="1"/>
</dbReference>
<keyword evidence="2" id="KW-0805">Transcription regulation</keyword>
<evidence type="ECO:0000256" key="1">
    <source>
        <dbReference type="ARBA" id="ARBA00009437"/>
    </source>
</evidence>
<dbReference type="PANTHER" id="PTHR30346">
    <property type="entry name" value="TRANSCRIPTIONAL DUAL REGULATOR HCAR-RELATED"/>
    <property type="match status" value="1"/>
</dbReference>
<dbReference type="PRINTS" id="PR00039">
    <property type="entry name" value="HTHLYSR"/>
</dbReference>
<proteinExistence type="inferred from homology"/>
<evidence type="ECO:0000313" key="5">
    <source>
        <dbReference type="EMBL" id="ARQ00072.1"/>
    </source>
</evidence>
<dbReference type="GO" id="GO:0032993">
    <property type="term" value="C:protein-DNA complex"/>
    <property type="evidence" value="ECO:0007669"/>
    <property type="project" value="TreeGrafter"/>
</dbReference>
<dbReference type="KEGG" id="psin:CAK95_14005"/>
<dbReference type="SUPFAM" id="SSF53850">
    <property type="entry name" value="Periplasmic binding protein-like II"/>
    <property type="match status" value="1"/>
</dbReference>
<dbReference type="Gene3D" id="1.10.10.10">
    <property type="entry name" value="Winged helix-like DNA-binding domain superfamily/Winged helix DNA-binding domain"/>
    <property type="match status" value="1"/>
</dbReference>